<sequence>MRPPRLIHLSSNGFRSDITRRAPTRGPNPRTRPPAAFSAARRRCASWRGCSTRSRSCPAPGRRRWRRAPDRCESVPARRRWRARSRGILVGIQAKRRVYRTATPERWRAGG</sequence>
<proteinExistence type="predicted"/>
<protein>
    <submittedName>
        <fullName evidence="2">Uncharacterized protein</fullName>
    </submittedName>
</protein>
<name>Q8GE95_MYCAV</name>
<organism evidence="2">
    <name type="scientific">Mycobacterium avium</name>
    <dbReference type="NCBI Taxonomy" id="1764"/>
    <lineage>
        <taxon>Bacteria</taxon>
        <taxon>Bacillati</taxon>
        <taxon>Actinomycetota</taxon>
        <taxon>Actinomycetes</taxon>
        <taxon>Mycobacteriales</taxon>
        <taxon>Mycobacteriaceae</taxon>
        <taxon>Mycobacterium</taxon>
        <taxon>Mycobacterium avium complex (MAC)</taxon>
    </lineage>
</organism>
<feature type="region of interest" description="Disordered" evidence="1">
    <location>
        <begin position="1"/>
        <end position="40"/>
    </location>
</feature>
<dbReference type="AlphaFoldDB" id="Q8GE95"/>
<dbReference type="EMBL" id="AY130970">
    <property type="protein sequence ID" value="AAN05771.1"/>
    <property type="molecule type" value="Genomic_DNA"/>
</dbReference>
<evidence type="ECO:0000256" key="1">
    <source>
        <dbReference type="SAM" id="MobiDB-lite"/>
    </source>
</evidence>
<evidence type="ECO:0000313" key="2">
    <source>
        <dbReference type="EMBL" id="AAN05771.1"/>
    </source>
</evidence>
<reference evidence="2" key="1">
    <citation type="journal article" date="2003" name="Vet. Microbiol.">
        <title>Characterization of genetic differences between Mycobacterium avium subsp. avium strains of diverse virulence with a focus on the glycopeptidolipid biosynthesis cluster.</title>
        <authorList>
            <person name="Krzywinska E."/>
            <person name="Schorey J.S."/>
        </authorList>
    </citation>
    <scope>NUCLEOTIDE SEQUENCE</scope>
    <source>
        <strain evidence="2">A5</strain>
    </source>
</reference>
<feature type="compositionally biased region" description="Low complexity" evidence="1">
    <location>
        <begin position="24"/>
        <end position="39"/>
    </location>
</feature>
<accession>Q8GE95</accession>